<proteinExistence type="inferred from homology"/>
<dbReference type="CDD" id="cd16016">
    <property type="entry name" value="AP-SPAP"/>
    <property type="match status" value="1"/>
</dbReference>
<comment type="cofactor">
    <cofactor evidence="2">
        <name>Zn(2+)</name>
        <dbReference type="ChEBI" id="CHEBI:29105"/>
    </cofactor>
    <text evidence="2">Binds 2 Zn(2+) ions.</text>
</comment>
<comment type="similarity">
    <text evidence="1">Belongs to the sulfatase family.</text>
</comment>
<dbReference type="PIRSF" id="PIRSF031924">
    <property type="entry name" value="Pi-irrepressible_AP"/>
    <property type="match status" value="1"/>
</dbReference>
<organism evidence="6 7">
    <name type="scientific">Rhizorhabdus wittichii (strain DSM 6014 / CCUG 31198 / JCM 15750 / NBRC 105917 / EY 4224 / RW1)</name>
    <name type="common">Sphingomonas wittichii</name>
    <dbReference type="NCBI Taxonomy" id="392499"/>
    <lineage>
        <taxon>Bacteria</taxon>
        <taxon>Pseudomonadati</taxon>
        <taxon>Pseudomonadota</taxon>
        <taxon>Alphaproteobacteria</taxon>
        <taxon>Sphingomonadales</taxon>
        <taxon>Sphingomonadaceae</taxon>
        <taxon>Rhizorhabdus</taxon>
    </lineage>
</organism>
<dbReference type="GO" id="GO:0046872">
    <property type="term" value="F:metal ion binding"/>
    <property type="evidence" value="ECO:0007669"/>
    <property type="project" value="UniProtKB-KW"/>
</dbReference>
<dbReference type="Proteomes" id="UP000001989">
    <property type="component" value="Chromosome"/>
</dbReference>
<dbReference type="InterPro" id="IPR026263">
    <property type="entry name" value="Alkaline_phosphatase_prok"/>
</dbReference>
<dbReference type="Gene3D" id="3.30.1360.150">
    <property type="match status" value="1"/>
</dbReference>
<dbReference type="SUPFAM" id="SSF53649">
    <property type="entry name" value="Alkaline phosphatase-like"/>
    <property type="match status" value="1"/>
</dbReference>
<dbReference type="GO" id="GO:0004065">
    <property type="term" value="F:arylsulfatase activity"/>
    <property type="evidence" value="ECO:0007669"/>
    <property type="project" value="TreeGrafter"/>
</dbReference>
<keyword evidence="2" id="KW-0479">Metal-binding</keyword>
<evidence type="ECO:0000256" key="4">
    <source>
        <dbReference type="PIRSR" id="PIRSR031924-51"/>
    </source>
</evidence>
<protein>
    <recommendedName>
        <fullName evidence="2">Alkaline phosphatase</fullName>
        <ecNumber evidence="2">3.1.3.1</ecNumber>
    </recommendedName>
</protein>
<evidence type="ECO:0000313" key="7">
    <source>
        <dbReference type="Proteomes" id="UP000001989"/>
    </source>
</evidence>
<dbReference type="Gene3D" id="3.40.720.10">
    <property type="entry name" value="Alkaline Phosphatase, subunit A"/>
    <property type="match status" value="1"/>
</dbReference>
<evidence type="ECO:0000256" key="5">
    <source>
        <dbReference type="SAM" id="SignalP"/>
    </source>
</evidence>
<dbReference type="InterPro" id="IPR050738">
    <property type="entry name" value="Sulfatase"/>
</dbReference>
<dbReference type="EMBL" id="CP000699">
    <property type="protein sequence ID" value="ABQ68756.1"/>
    <property type="molecule type" value="Genomic_DNA"/>
</dbReference>
<dbReference type="GO" id="GO:0004035">
    <property type="term" value="F:alkaline phosphatase activity"/>
    <property type="evidence" value="ECO:0007669"/>
    <property type="project" value="UniProtKB-EC"/>
</dbReference>
<keyword evidence="7" id="KW-1185">Reference proteome</keyword>
<dbReference type="PANTHER" id="PTHR42693">
    <property type="entry name" value="ARYLSULFATASE FAMILY MEMBER"/>
    <property type="match status" value="1"/>
</dbReference>
<feature type="signal peptide" evidence="5">
    <location>
        <begin position="1"/>
        <end position="50"/>
    </location>
</feature>
<keyword evidence="2" id="KW-0862">Zinc</keyword>
<dbReference type="InterPro" id="IPR002591">
    <property type="entry name" value="Phosphodiest/P_Trfase"/>
</dbReference>
<dbReference type="EC" id="3.1.3.1" evidence="2"/>
<reference evidence="6 7" key="1">
    <citation type="journal article" date="2010" name="J. Bacteriol.">
        <title>Genome sequence of the dioxin-mineralizing bacterium Sphingomonas wittichii RW1.</title>
        <authorList>
            <person name="Miller T.R."/>
            <person name="Delcher A.L."/>
            <person name="Salzberg S.L."/>
            <person name="Saunders E."/>
            <person name="Detter J.C."/>
            <person name="Halden R.U."/>
        </authorList>
    </citation>
    <scope>NUCLEOTIDE SEQUENCE [LARGE SCALE GENOMIC DNA]</scope>
    <source>
        <strain evidence="7">DSM 6014 / CCUG 31198 / JCM 15750 / NBRC 105917 / EY 4224 / RW1</strain>
    </source>
</reference>
<feature type="binding site" evidence="4">
    <location>
        <position position="125"/>
    </location>
    <ligand>
        <name>substrate</name>
    </ligand>
</feature>
<gene>
    <name evidence="6" type="ordered locus">Swit_2397</name>
</gene>
<feature type="active site" description="Phosphothreonine intermediate" evidence="3">
    <location>
        <position position="104"/>
    </location>
</feature>
<keyword evidence="3" id="KW-0597">Phosphoprotein</keyword>
<evidence type="ECO:0000256" key="1">
    <source>
        <dbReference type="ARBA" id="ARBA00008779"/>
    </source>
</evidence>
<comment type="catalytic activity">
    <reaction evidence="2">
        <text>a phosphate monoester + H2O = an alcohol + phosphate</text>
        <dbReference type="Rhea" id="RHEA:15017"/>
        <dbReference type="ChEBI" id="CHEBI:15377"/>
        <dbReference type="ChEBI" id="CHEBI:30879"/>
        <dbReference type="ChEBI" id="CHEBI:43474"/>
        <dbReference type="ChEBI" id="CHEBI:67140"/>
        <dbReference type="EC" id="3.1.3.1"/>
    </reaction>
</comment>
<accession>A0A9J9HBT7</accession>
<dbReference type="KEGG" id="swi:Swit_2397"/>
<evidence type="ECO:0000256" key="3">
    <source>
        <dbReference type="PIRSR" id="PIRSR031924-50"/>
    </source>
</evidence>
<evidence type="ECO:0000256" key="2">
    <source>
        <dbReference type="PIRNR" id="PIRNR031924"/>
    </source>
</evidence>
<dbReference type="Pfam" id="PF01663">
    <property type="entry name" value="Phosphodiest"/>
    <property type="match status" value="1"/>
</dbReference>
<sequence>MADRHHQTDMEHGQPACPTAACAERSNQRMTMKTLFLAAALLAAPAAAQAAPPPKPKLILAISVDQFSSEVFNRYRSSYRAGLATLSRGIAYPVAYHSHASTETCPGHSVILTGRFPAGTGIVANSWIDRKTGKSVYCVSVPGQSDPKARGPQNIRVTTLGDWIKAAEPGARSFAVSGKDRAAIAMAGKTADAVYWWNDGEGFGTSPFAGPATPAVTEPAAAFDAPLLSGWKTARPTLWPALPKRCAALRKPHRFGQLDVSGNVPPEAEIEAMKGDDYLDGRAFQAALRASPLFDSLTVDFATQLIAREKLGHGPATDVLAVSLSATDYVGHRFGNGGAEMCAQQAALDATIGRLIKAVEAQKVPFVVVLTADHGSTDAAERQHEHDGKASRLDGRGFVKRLNAAVKTELGLGAGDDPLIGDADQLYVRAGDDAALAERIRLAALAWIKQQPEVVAAFTQADIQAATVPAGTPPEMLTLPQRMRLSFDPERSGDILTVFAERTSFGMPTKPGDSVAGHGTPWNHDRQVPILFWWPGAPAASRDQPAQVVDIAPTLAAVAGIKPPVPVDGRCLDLGGNCPAP</sequence>
<dbReference type="PANTHER" id="PTHR42693:SF33">
    <property type="entry name" value="ARYLSULFATASE"/>
    <property type="match status" value="1"/>
</dbReference>
<evidence type="ECO:0000313" key="6">
    <source>
        <dbReference type="EMBL" id="ABQ68756.1"/>
    </source>
</evidence>
<name>A0A9J9HBT7_RHIWR</name>
<feature type="binding site" evidence="4">
    <location>
        <begin position="179"/>
        <end position="181"/>
    </location>
    <ligand>
        <name>substrate</name>
    </ligand>
</feature>
<dbReference type="AlphaFoldDB" id="A0A9J9HBT7"/>
<keyword evidence="5" id="KW-0732">Signal</keyword>
<dbReference type="InterPro" id="IPR017850">
    <property type="entry name" value="Alkaline_phosphatase_core_sf"/>
</dbReference>
<feature type="chain" id="PRO_5039904517" description="Alkaline phosphatase" evidence="5">
    <location>
        <begin position="51"/>
        <end position="581"/>
    </location>
</feature>
<comment type="function">
    <text evidence="2">Alkaline phosphatase with broad substrate specificity.</text>
</comment>